<keyword evidence="2 4" id="KW-0238">DNA-binding</keyword>
<dbReference type="InterPro" id="IPR009057">
    <property type="entry name" value="Homeodomain-like_sf"/>
</dbReference>
<dbReference type="RefSeq" id="WP_128445358.1">
    <property type="nucleotide sequence ID" value="NZ_SBIP01000006.1"/>
</dbReference>
<evidence type="ECO:0000313" key="8">
    <source>
        <dbReference type="Proteomes" id="UP000287687"/>
    </source>
</evidence>
<dbReference type="Pfam" id="PF14246">
    <property type="entry name" value="TetR_C_7"/>
    <property type="match status" value="1"/>
</dbReference>
<dbReference type="OrthoDB" id="7584337at2"/>
<organism evidence="7 8">
    <name type="scientific">Neorhizobium lilium</name>
    <dbReference type="NCBI Taxonomy" id="2503024"/>
    <lineage>
        <taxon>Bacteria</taxon>
        <taxon>Pseudomonadati</taxon>
        <taxon>Pseudomonadota</taxon>
        <taxon>Alphaproteobacteria</taxon>
        <taxon>Hyphomicrobiales</taxon>
        <taxon>Rhizobiaceae</taxon>
        <taxon>Rhizobium/Agrobacterium group</taxon>
        <taxon>Neorhizobium</taxon>
    </lineage>
</organism>
<evidence type="ECO:0000256" key="4">
    <source>
        <dbReference type="PROSITE-ProRule" id="PRU00335"/>
    </source>
</evidence>
<sequence length="238" mass="26480">MDKNEKQAISGQGGRPTREVSEQIGQRILDAASLLLLRDGYEATSMDAVALQAGVSKRTLYTRFPAKSQLFEAVVSDVLDHKLRLLEEDREGEDQKAQGGLNDQLLSFAGRLHRIILVPEIIGLERVIISEAKQFPELADRVLRRLGELAVRRLYDLILPFLPSDGRSEQLMYKDAEIFLVMVVLPPLRNALLGRSEVGLAGVDKDFIERAVDLFVKGVQSDCRLSASTHSMVIAERA</sequence>
<evidence type="ECO:0000259" key="6">
    <source>
        <dbReference type="PROSITE" id="PS50977"/>
    </source>
</evidence>
<accession>A0A444LAS4</accession>
<reference evidence="7 8" key="1">
    <citation type="submission" date="2019-01" db="EMBL/GenBank/DDBJ databases">
        <title>The draft genome of Rhizobium sp. 24NR.</title>
        <authorList>
            <person name="Liu L."/>
            <person name="Liang L."/>
            <person name="Shi S."/>
            <person name="Xu L."/>
            <person name="Wang X."/>
            <person name="Li L."/>
            <person name="Zhang X."/>
        </authorList>
    </citation>
    <scope>NUCLEOTIDE SEQUENCE [LARGE SCALE GENOMIC DNA]</scope>
    <source>
        <strain evidence="7 8">24NR</strain>
    </source>
</reference>
<feature type="DNA-binding region" description="H-T-H motif" evidence="4">
    <location>
        <begin position="45"/>
        <end position="64"/>
    </location>
</feature>
<comment type="caution">
    <text evidence="7">The sequence shown here is derived from an EMBL/GenBank/DDBJ whole genome shotgun (WGS) entry which is preliminary data.</text>
</comment>
<dbReference type="InterPro" id="IPR050109">
    <property type="entry name" value="HTH-type_TetR-like_transc_reg"/>
</dbReference>
<dbReference type="GO" id="GO:0000976">
    <property type="term" value="F:transcription cis-regulatory region binding"/>
    <property type="evidence" value="ECO:0007669"/>
    <property type="project" value="TreeGrafter"/>
</dbReference>
<dbReference type="InterPro" id="IPR001647">
    <property type="entry name" value="HTH_TetR"/>
</dbReference>
<dbReference type="EMBL" id="SBIP01000006">
    <property type="protein sequence ID" value="RWX74697.1"/>
    <property type="molecule type" value="Genomic_DNA"/>
</dbReference>
<dbReference type="AlphaFoldDB" id="A0A444LAS4"/>
<evidence type="ECO:0000256" key="5">
    <source>
        <dbReference type="SAM" id="MobiDB-lite"/>
    </source>
</evidence>
<name>A0A444LAS4_9HYPH</name>
<dbReference type="Proteomes" id="UP000287687">
    <property type="component" value="Unassembled WGS sequence"/>
</dbReference>
<feature type="domain" description="HTH tetR-type" evidence="6">
    <location>
        <begin position="22"/>
        <end position="82"/>
    </location>
</feature>
<dbReference type="PANTHER" id="PTHR30055:SF234">
    <property type="entry name" value="HTH-TYPE TRANSCRIPTIONAL REGULATOR BETI"/>
    <property type="match status" value="1"/>
</dbReference>
<dbReference type="Pfam" id="PF00440">
    <property type="entry name" value="TetR_N"/>
    <property type="match status" value="1"/>
</dbReference>
<dbReference type="PROSITE" id="PS01081">
    <property type="entry name" value="HTH_TETR_1"/>
    <property type="match status" value="1"/>
</dbReference>
<dbReference type="InterPro" id="IPR023772">
    <property type="entry name" value="DNA-bd_HTH_TetR-type_CS"/>
</dbReference>
<keyword evidence="8" id="KW-1185">Reference proteome</keyword>
<dbReference type="SUPFAM" id="SSF46689">
    <property type="entry name" value="Homeodomain-like"/>
    <property type="match status" value="1"/>
</dbReference>
<dbReference type="Gene3D" id="1.10.357.10">
    <property type="entry name" value="Tetracycline Repressor, domain 2"/>
    <property type="match status" value="1"/>
</dbReference>
<dbReference type="FunFam" id="1.10.10.60:FF:000141">
    <property type="entry name" value="TetR family transcriptional regulator"/>
    <property type="match status" value="1"/>
</dbReference>
<feature type="region of interest" description="Disordered" evidence="5">
    <location>
        <begin position="1"/>
        <end position="21"/>
    </location>
</feature>
<gene>
    <name evidence="7" type="ORF">EPK99_22555</name>
</gene>
<evidence type="ECO:0000256" key="1">
    <source>
        <dbReference type="ARBA" id="ARBA00023015"/>
    </source>
</evidence>
<dbReference type="PRINTS" id="PR00455">
    <property type="entry name" value="HTHTETR"/>
</dbReference>
<keyword evidence="1" id="KW-0805">Transcription regulation</keyword>
<evidence type="ECO:0000313" key="7">
    <source>
        <dbReference type="EMBL" id="RWX74697.1"/>
    </source>
</evidence>
<evidence type="ECO:0000256" key="3">
    <source>
        <dbReference type="ARBA" id="ARBA00023163"/>
    </source>
</evidence>
<protein>
    <submittedName>
        <fullName evidence="7">TetR/AcrR family transcriptional regulator</fullName>
    </submittedName>
</protein>
<dbReference type="PROSITE" id="PS50977">
    <property type="entry name" value="HTH_TETR_2"/>
    <property type="match status" value="1"/>
</dbReference>
<dbReference type="InterPro" id="IPR039536">
    <property type="entry name" value="TetR_C_Proteobacteria"/>
</dbReference>
<dbReference type="GO" id="GO:0003700">
    <property type="term" value="F:DNA-binding transcription factor activity"/>
    <property type="evidence" value="ECO:0007669"/>
    <property type="project" value="TreeGrafter"/>
</dbReference>
<evidence type="ECO:0000256" key="2">
    <source>
        <dbReference type="ARBA" id="ARBA00023125"/>
    </source>
</evidence>
<dbReference type="PANTHER" id="PTHR30055">
    <property type="entry name" value="HTH-TYPE TRANSCRIPTIONAL REGULATOR RUTR"/>
    <property type="match status" value="1"/>
</dbReference>
<proteinExistence type="predicted"/>
<keyword evidence="3" id="KW-0804">Transcription</keyword>